<feature type="compositionally biased region" description="Basic and acidic residues" evidence="15">
    <location>
        <begin position="413"/>
        <end position="423"/>
    </location>
</feature>
<feature type="compositionally biased region" description="Polar residues" evidence="15">
    <location>
        <begin position="821"/>
        <end position="831"/>
    </location>
</feature>
<feature type="region of interest" description="Disordered" evidence="15">
    <location>
        <begin position="1073"/>
        <end position="1093"/>
    </location>
</feature>
<comment type="pathway">
    <text evidence="3">Protein modification; protein ubiquitination.</text>
</comment>
<feature type="compositionally biased region" description="Polar residues" evidence="15">
    <location>
        <begin position="525"/>
        <end position="544"/>
    </location>
</feature>
<evidence type="ECO:0000256" key="6">
    <source>
        <dbReference type="ARBA" id="ARBA00022679"/>
    </source>
</evidence>
<dbReference type="InterPro" id="IPR013083">
    <property type="entry name" value="Znf_RING/FYVE/PHD"/>
</dbReference>
<keyword evidence="6" id="KW-0808">Transferase</keyword>
<dbReference type="InterPro" id="IPR004939">
    <property type="entry name" value="APC_su10/DOC_dom"/>
</dbReference>
<dbReference type="PROSITE" id="PS51284">
    <property type="entry name" value="DOC"/>
    <property type="match status" value="1"/>
</dbReference>
<dbReference type="InterPro" id="IPR008979">
    <property type="entry name" value="Galactose-bd-like_sf"/>
</dbReference>
<keyword evidence="11" id="KW-0862">Zinc</keyword>
<dbReference type="Gene3D" id="2.60.120.260">
    <property type="entry name" value="Galactose-binding domain-like"/>
    <property type="match status" value="1"/>
</dbReference>
<dbReference type="EMBL" id="LR899013">
    <property type="protein sequence ID" value="CAD7090980.1"/>
    <property type="molecule type" value="Genomic_DNA"/>
</dbReference>
<feature type="region of interest" description="Disordered" evidence="15">
    <location>
        <begin position="821"/>
        <end position="846"/>
    </location>
</feature>
<evidence type="ECO:0000256" key="15">
    <source>
        <dbReference type="SAM" id="MobiDB-lite"/>
    </source>
</evidence>
<comment type="subcellular location">
    <subcellularLocation>
        <location evidence="2">Cell projection</location>
        <location evidence="2">Axon</location>
    </subcellularLocation>
</comment>
<feature type="compositionally biased region" description="Polar residues" evidence="15">
    <location>
        <begin position="1312"/>
        <end position="1322"/>
    </location>
</feature>
<evidence type="ECO:0000313" key="18">
    <source>
        <dbReference type="EMBL" id="CAD7090980.1"/>
    </source>
</evidence>
<feature type="region of interest" description="Disordered" evidence="15">
    <location>
        <begin position="578"/>
        <end position="665"/>
    </location>
</feature>
<keyword evidence="9 14" id="KW-0863">Zinc-finger</keyword>
<feature type="domain" description="RING-type" evidence="16">
    <location>
        <begin position="2306"/>
        <end position="2357"/>
    </location>
</feature>
<dbReference type="PROSITE" id="PS50089">
    <property type="entry name" value="ZF_RING_2"/>
    <property type="match status" value="1"/>
</dbReference>
<dbReference type="GO" id="GO:0005634">
    <property type="term" value="C:nucleus"/>
    <property type="evidence" value="ECO:0007669"/>
    <property type="project" value="TreeGrafter"/>
</dbReference>
<evidence type="ECO:0000256" key="9">
    <source>
        <dbReference type="ARBA" id="ARBA00022771"/>
    </source>
</evidence>
<dbReference type="GO" id="GO:0061630">
    <property type="term" value="F:ubiquitin protein ligase activity"/>
    <property type="evidence" value="ECO:0007669"/>
    <property type="project" value="UniProtKB-EC"/>
</dbReference>
<keyword evidence="10" id="KW-0833">Ubl conjugation pathway</keyword>
<dbReference type="CDD" id="cd16463">
    <property type="entry name" value="RING-H2_PHR"/>
    <property type="match status" value="1"/>
</dbReference>
<evidence type="ECO:0000256" key="10">
    <source>
        <dbReference type="ARBA" id="ARBA00022786"/>
    </source>
</evidence>
<feature type="compositionally biased region" description="Polar residues" evidence="15">
    <location>
        <begin position="1284"/>
        <end position="1303"/>
    </location>
</feature>
<dbReference type="InterPro" id="IPR017868">
    <property type="entry name" value="Filamin/ABP280_repeat-like"/>
</dbReference>
<feature type="region of interest" description="Disordered" evidence="15">
    <location>
        <begin position="350"/>
        <end position="423"/>
    </location>
</feature>
<dbReference type="GO" id="GO:0008270">
    <property type="term" value="F:zinc ion binding"/>
    <property type="evidence" value="ECO:0007669"/>
    <property type="project" value="UniProtKB-KW"/>
</dbReference>
<dbReference type="Proteomes" id="UP000594454">
    <property type="component" value="Chromosome 5"/>
</dbReference>
<dbReference type="SMART" id="SM00184">
    <property type="entry name" value="RING"/>
    <property type="match status" value="1"/>
</dbReference>
<evidence type="ECO:0000256" key="4">
    <source>
        <dbReference type="ARBA" id="ARBA00005415"/>
    </source>
</evidence>
<dbReference type="SMART" id="SM01337">
    <property type="entry name" value="APC10"/>
    <property type="match status" value="1"/>
</dbReference>
<feature type="compositionally biased region" description="Basic and acidic residues" evidence="15">
    <location>
        <begin position="837"/>
        <end position="846"/>
    </location>
</feature>
<feature type="region of interest" description="Disordered" evidence="15">
    <location>
        <begin position="888"/>
        <end position="915"/>
    </location>
</feature>
<dbReference type="GO" id="GO:0008582">
    <property type="term" value="P:regulation of synaptic assembly at neuromuscular junction"/>
    <property type="evidence" value="ECO:0007669"/>
    <property type="project" value="TreeGrafter"/>
</dbReference>
<evidence type="ECO:0000259" key="16">
    <source>
        <dbReference type="PROSITE" id="PS50089"/>
    </source>
</evidence>
<dbReference type="EC" id="2.3.2.33" evidence="5"/>
<dbReference type="Pfam" id="PF03256">
    <property type="entry name" value="ANAPC10"/>
    <property type="match status" value="1"/>
</dbReference>
<evidence type="ECO:0000256" key="11">
    <source>
        <dbReference type="ARBA" id="ARBA00022833"/>
    </source>
</evidence>
<evidence type="ECO:0000256" key="3">
    <source>
        <dbReference type="ARBA" id="ARBA00004906"/>
    </source>
</evidence>
<feature type="region of interest" description="Disordered" evidence="15">
    <location>
        <begin position="523"/>
        <end position="547"/>
    </location>
</feature>
<feature type="repeat" description="Filamin" evidence="13">
    <location>
        <begin position="190"/>
        <end position="224"/>
    </location>
</feature>
<accession>A0A7R8V190</accession>
<dbReference type="GO" id="GO:0099174">
    <property type="term" value="P:regulation of presynapse organization"/>
    <property type="evidence" value="ECO:0007669"/>
    <property type="project" value="UniProtKB-ARBA"/>
</dbReference>
<dbReference type="SUPFAM" id="SSF57850">
    <property type="entry name" value="RING/U-box"/>
    <property type="match status" value="1"/>
</dbReference>
<feature type="compositionally biased region" description="Polar residues" evidence="15">
    <location>
        <begin position="578"/>
        <end position="591"/>
    </location>
</feature>
<feature type="region of interest" description="Disordered" evidence="15">
    <location>
        <begin position="1271"/>
        <end position="1334"/>
    </location>
</feature>
<proteinExistence type="inferred from homology"/>
<evidence type="ECO:0000256" key="13">
    <source>
        <dbReference type="PROSITE-ProRule" id="PRU00087"/>
    </source>
</evidence>
<evidence type="ECO:0000256" key="8">
    <source>
        <dbReference type="ARBA" id="ARBA00022737"/>
    </source>
</evidence>
<feature type="compositionally biased region" description="Basic and acidic residues" evidence="15">
    <location>
        <begin position="592"/>
        <end position="605"/>
    </location>
</feature>
<feature type="compositionally biased region" description="Polar residues" evidence="15">
    <location>
        <begin position="681"/>
        <end position="710"/>
    </location>
</feature>
<sequence length="2546" mass="281717">MGKTMEERRHVDLGESTKLTYIKDIETAFFVCYIDSQSNERQFLKDFISGAPGSSGARLAAWLQPEPRLDPNKCELNSIPEPIRYGWPTQLTVTIRDQYGDVVIVPELKVEIKAIPAGAVVNGGRKVKRISCIEPYSLLGVAAPPRISYEPTFKEKMCFKAITFMKAYGQYSFEELRYFSPVQTRITETLQAQDMEDGTFGVAWIPSSVGSYCLTVSIDGIPLEEIYRVEVKEGGVPPPSQKASAKKPQPPNKLRKFIAKNSAGLRIRSHPTLQSEQIGIVKMNGVISFIDEIENDDGVWVRLSTESIRQHCTAGWYPTEAWCLQYNQHLGKTLLHPIVEHSTCKVATSKSKQKNLENADNSSPVDPQLKVKTASPKKGYDFSSAKFTPPLSDSGQSSTTNPFIFTSTNNAKSSDEKPSSAEKLTEFNLERSNDSFNQIFETQSSDEGSRQTQDLSTQAHASSQSNIGSAFAGVVGGGAIKLQALQKWFKGDSMENKEVSRKRSDLSDMASVSVRDLVRAIGSQEAKSNGNAGTPPQISRSSSPVFIPPIKQLEGGASVYSSSSKSVEVSDTSVLASSLTRDLSQSPSQGSMKEDISSSPKHSESHTSQSDGNPTAIRLSGFSLGPSCSNIGSPKHSPRKLRSKRAMSPANFGHNKDQKTNENHLPDLNVKIDQTSMSATTNAFDSRSSSASTDNLSPPVWPSSSSNQFAQPKMANISEEKSNRLGPTKRAMPPSLAESLRAVFAAFLWHEGLVHDAMACASFLKFYPSLPKEGALVVTRRDATEGKVPLSREQKAQQRHSVEVANAGNYLNIRPSTLETLTKSGNSSVNNRRYRKNGGEGESADKPKLQTLPEVVAVLPPALRCLVYLWEQLCSNCIQIVQSNAIDQQKPSSPRHLHHGKDKSEAADKDGKKIRKKKKDDGTWCELCEVFLPIPVTYHMRIVHPGCGKSAKGKGYNSVGIFCEGWAGNCGEGGKGASSWFLMCDACREKYMAIGKNTNINHSANGTSPADLNLFGIKATSLIANSEVYTTMRDNAIFLLELSSSTSSLLTNQKRSPQQMPVVTEDQLNLFTDMNRPSTSRGDSVPNSNRNSRIGLKINGKFNGFSSTPHRKSSCFPPCISPELMWQAPDAFSCLESLGASMNDDLPYEIFGLNSAENCFDRPLSEMSFDSCDPNNSDIMTQSATHATNTLSRFHRSFSMGQGWSGQQSFGTKSYFQQFDDQQQIKVILRRRNNSTSDNDCSLLLCYPSENLRKLVPENILSASCIVQPPAKLQGSGEGKSTEKTQAQLDSDSQTSASQMNTQKDSRDALFTDNTQKNNETPGVSGDISKSKDSGISREMEINANCLLSRPAMAFITQQHDLEKLRYYMKRTLRIATCRIYSLQALNWLIRSVTQPVCLHDLMWWFVASLSLSNVDDGPKFEEIELALEHPVSTTQMSGRISQVLSQSLHTFLQSVADLTLLLPAGSSLQRIAIECFGIRFRQADHQFLHSSHVFGNISKILSKSDEQNEAMLVSSSLAMGESNSHVIEHNFTSQMGHVGAKLCNYIELNGMFEITVSSRQAMADSLVDNSTETFWESDEEDRNKCKIIEISMNKMNYVCKYIFVHIDNSRDVQNKVLNVVFFAGQSLGDTNLIRTVDIDSKACTWISAKVPDESFTHFRLEFRGPENTLRVRQIKLLGLPSNADELHLYPKTNPKVVNPVQIQQMYCESETLRVFRLITAQVFGKLISTADTMLSENANLLTHPSVMECSTNSLLADSLDLREHMVGILFSRSKLSHLQKQVIVHIVHAIKKEAQRAKEEWEIANATATMKDVHFANDQKSDTGSDRFRAPDTYCFEMLSMVLALSGSAVGRSYLSHQHGLLKDLLSLLHTGSDRVQRQVTALLRRILPEITPESLGDLLGVQKMPPTDFNIVNQNASDFDMNRLGILDIFLAVIAKSLQLQIKVKTTTKANSDKSPTFVKLCNSIDFCIHLLKTGGKKPVAAGSSEPVVSQNVFEANTRTLSGNNNGFEIIRKKPKDTATKNLNQRWFMKGVISVKQAESIISLVKDMTNGKLNEKWSAVTKAAIAEAVLNLTRLDEIFRTPENCIKTATLWLALASLCVLDKEHVEKLSSGQWSKVSDTRPLCTNHDDGETPAVIQCEHCGSLCGDCDRFLHLNRKTRSHRRTVCKEEEEAIRVELHESCGRTKLFWLLALADSRTLKGMVEFRDGSNTVISGPQETVGRCRFCGVTGNSGLLEIGNVCAGPQCQEHAPNACSKIKSCGHICGGVAGEQKCLPCLQLTCHERENQNAENLKDPKLTQDADDMCMICFSEALSYAPSIQLYCGHVFHYHCCKLVLEKRWGGPRITFRFSQCPICESDIQHPLLNDILEPINALKADVRRKAVMRLKYDGIAQPEDHKDLAAYAMARYAYYVCFKCQKAYYGGEARCDAEAGEKFDPQELVCGGCSDVARAQMCAKHGTDFLEYKCRYCCSVAVFFCFGTTHFCDTCHDDFQRLTNIPKNKLPQCPAGPKAKQLLGEECPLHIVHPPTGEEFALGCGICRNAQTF</sequence>
<organism evidence="18 19">
    <name type="scientific">Hermetia illucens</name>
    <name type="common">Black soldier fly</name>
    <dbReference type="NCBI Taxonomy" id="343691"/>
    <lineage>
        <taxon>Eukaryota</taxon>
        <taxon>Metazoa</taxon>
        <taxon>Ecdysozoa</taxon>
        <taxon>Arthropoda</taxon>
        <taxon>Hexapoda</taxon>
        <taxon>Insecta</taxon>
        <taxon>Pterygota</taxon>
        <taxon>Neoptera</taxon>
        <taxon>Endopterygota</taxon>
        <taxon>Diptera</taxon>
        <taxon>Brachycera</taxon>
        <taxon>Stratiomyomorpha</taxon>
        <taxon>Stratiomyidae</taxon>
        <taxon>Hermetiinae</taxon>
        <taxon>Hermetia</taxon>
    </lineage>
</organism>
<evidence type="ECO:0000259" key="17">
    <source>
        <dbReference type="PROSITE" id="PS51284"/>
    </source>
</evidence>
<dbReference type="InterPro" id="IPR014756">
    <property type="entry name" value="Ig_E-set"/>
</dbReference>
<dbReference type="PANTHER" id="PTHR45943:SF1">
    <property type="entry name" value="E3 UBIQUITIN-PROTEIN LIGASE MYCBP2"/>
    <property type="match status" value="1"/>
</dbReference>
<evidence type="ECO:0000256" key="12">
    <source>
        <dbReference type="ARBA" id="ARBA00023273"/>
    </source>
</evidence>
<feature type="compositionally biased region" description="Polar residues" evidence="15">
    <location>
        <begin position="350"/>
        <end position="365"/>
    </location>
</feature>
<dbReference type="PROSITE" id="PS50194">
    <property type="entry name" value="FILAMIN_REPEAT"/>
    <property type="match status" value="1"/>
</dbReference>
<dbReference type="InterPro" id="IPR001841">
    <property type="entry name" value="Znf_RING"/>
</dbReference>
<feature type="region of interest" description="Disordered" evidence="15">
    <location>
        <begin position="681"/>
        <end position="711"/>
    </location>
</feature>
<feature type="region of interest" description="Disordered" evidence="15">
    <location>
        <begin position="442"/>
        <end position="463"/>
    </location>
</feature>
<dbReference type="Gene3D" id="3.30.40.10">
    <property type="entry name" value="Zinc/RING finger domain, C3HC4 (zinc finger)"/>
    <property type="match status" value="1"/>
</dbReference>
<protein>
    <recommendedName>
        <fullName evidence="5">RCR-type E3 ubiquitin transferase</fullName>
        <ecNumber evidence="5">2.3.2.33</ecNumber>
    </recommendedName>
</protein>
<gene>
    <name evidence="18" type="ORF">HERILL_LOCUS13433</name>
</gene>
<evidence type="ECO:0000256" key="7">
    <source>
        <dbReference type="ARBA" id="ARBA00022723"/>
    </source>
</evidence>
<feature type="domain" description="DOC" evidence="17">
    <location>
        <begin position="1525"/>
        <end position="1704"/>
    </location>
</feature>
<evidence type="ECO:0000256" key="1">
    <source>
        <dbReference type="ARBA" id="ARBA00000333"/>
    </source>
</evidence>
<feature type="compositionally biased region" description="Basic residues" evidence="15">
    <location>
        <begin position="636"/>
        <end position="645"/>
    </location>
</feature>
<feature type="compositionally biased region" description="Basic and acidic residues" evidence="15">
    <location>
        <begin position="654"/>
        <end position="665"/>
    </location>
</feature>
<dbReference type="OrthoDB" id="6050183at2759"/>
<comment type="catalytic activity">
    <reaction evidence="1">
        <text>[E2 ubiquitin-conjugating enzyme]-S-ubiquitinyl-L-cysteine + [acceptor protein]-L-threonine = [E2 ubiquitin-conjugating enzyme]-L-cysteine + [acceptor protein]-3-O-ubiquitinyl-L-threonine.</text>
        <dbReference type="EC" id="2.3.2.33"/>
    </reaction>
</comment>
<feature type="compositionally biased region" description="Polar residues" evidence="15">
    <location>
        <begin position="391"/>
        <end position="412"/>
    </location>
</feature>
<comment type="similarity">
    <text evidence="4">Belongs to the RING-Cys relay (RCR) family.</text>
</comment>
<keyword evidence="19" id="KW-1185">Reference proteome</keyword>
<dbReference type="FunFam" id="3.30.40.10:FF:000078">
    <property type="entry name" value="E3 ubiquitin-protein ligase MYCBP2 isoform X1"/>
    <property type="match status" value="1"/>
</dbReference>
<dbReference type="InParanoid" id="A0A7R8V190"/>
<evidence type="ECO:0000256" key="2">
    <source>
        <dbReference type="ARBA" id="ARBA00004489"/>
    </source>
</evidence>
<dbReference type="GO" id="GO:0007411">
    <property type="term" value="P:axon guidance"/>
    <property type="evidence" value="ECO:0007669"/>
    <property type="project" value="TreeGrafter"/>
</dbReference>
<evidence type="ECO:0000256" key="14">
    <source>
        <dbReference type="PROSITE-ProRule" id="PRU00175"/>
    </source>
</evidence>
<evidence type="ECO:0000256" key="5">
    <source>
        <dbReference type="ARBA" id="ARBA00012249"/>
    </source>
</evidence>
<feature type="compositionally biased region" description="Basic and acidic residues" evidence="15">
    <location>
        <begin position="902"/>
        <end position="911"/>
    </location>
</feature>
<name>A0A7R8V190_HERIL</name>
<keyword evidence="8" id="KW-0677">Repeat</keyword>
<evidence type="ECO:0000313" key="19">
    <source>
        <dbReference type="Proteomes" id="UP000594454"/>
    </source>
</evidence>
<dbReference type="SUPFAM" id="SSF81296">
    <property type="entry name" value="E set domains"/>
    <property type="match status" value="1"/>
</dbReference>
<dbReference type="SUPFAM" id="SSF49785">
    <property type="entry name" value="Galactose-binding domain-like"/>
    <property type="match status" value="1"/>
</dbReference>
<feature type="compositionally biased region" description="Polar residues" evidence="15">
    <location>
        <begin position="1073"/>
        <end position="1092"/>
    </location>
</feature>
<keyword evidence="7" id="KW-0479">Metal-binding</keyword>
<dbReference type="PANTHER" id="PTHR45943">
    <property type="entry name" value="E3 UBIQUITIN-PROTEIN LIGASE MYCBP2"/>
    <property type="match status" value="1"/>
</dbReference>
<dbReference type="CDD" id="cd19799">
    <property type="entry name" value="Bbox2_MYCBP2"/>
    <property type="match status" value="1"/>
</dbReference>
<reference evidence="18 19" key="1">
    <citation type="submission" date="2020-11" db="EMBL/GenBank/DDBJ databases">
        <authorList>
            <person name="Wallbank WR R."/>
            <person name="Pardo Diaz C."/>
            <person name="Kozak K."/>
            <person name="Martin S."/>
            <person name="Jiggins C."/>
            <person name="Moest M."/>
            <person name="Warren A I."/>
            <person name="Generalovic N T."/>
            <person name="Byers J.R.P. K."/>
            <person name="Montejo-Kovacevich G."/>
            <person name="Yen C E."/>
        </authorList>
    </citation>
    <scope>NUCLEOTIDE SEQUENCE [LARGE SCALE GENOMIC DNA]</scope>
</reference>
<keyword evidence="12" id="KW-0966">Cell projection</keyword>
<dbReference type="GO" id="GO:0030424">
    <property type="term" value="C:axon"/>
    <property type="evidence" value="ECO:0007669"/>
    <property type="project" value="UniProtKB-SubCell"/>
</dbReference>
<dbReference type="GO" id="GO:0005886">
    <property type="term" value="C:plasma membrane"/>
    <property type="evidence" value="ECO:0007669"/>
    <property type="project" value="TreeGrafter"/>
</dbReference>